<gene>
    <name evidence="1" type="ORF">QYB95_09410</name>
</gene>
<proteinExistence type="predicted"/>
<name>A0ABT8GS21_9BACL</name>
<protein>
    <submittedName>
        <fullName evidence="1">Transposase</fullName>
    </submittedName>
</protein>
<dbReference type="RefSeq" id="WP_301138078.1">
    <property type="nucleotide sequence ID" value="NZ_JAUHTQ010000005.1"/>
</dbReference>
<evidence type="ECO:0000313" key="1">
    <source>
        <dbReference type="EMBL" id="MDN4493751.1"/>
    </source>
</evidence>
<accession>A0ABT8GS21</accession>
<dbReference type="Proteomes" id="UP001172743">
    <property type="component" value="Unassembled WGS sequence"/>
</dbReference>
<reference evidence="1" key="1">
    <citation type="submission" date="2023-07" db="EMBL/GenBank/DDBJ databases">
        <title>Ureibacillus sp. isolated from freshwater well.</title>
        <authorList>
            <person name="Kirdat K."/>
            <person name="Bhatt A."/>
            <person name="Teware R."/>
            <person name="Bhavsar Y."/>
            <person name="Yadav A."/>
        </authorList>
    </citation>
    <scope>NUCLEOTIDE SEQUENCE</scope>
    <source>
        <strain evidence="1">BA0131</strain>
    </source>
</reference>
<keyword evidence="2" id="KW-1185">Reference proteome</keyword>
<organism evidence="1 2">
    <name type="scientific">Ureibacillus aquaedulcis</name>
    <dbReference type="NCBI Taxonomy" id="3058421"/>
    <lineage>
        <taxon>Bacteria</taxon>
        <taxon>Bacillati</taxon>
        <taxon>Bacillota</taxon>
        <taxon>Bacilli</taxon>
        <taxon>Bacillales</taxon>
        <taxon>Caryophanaceae</taxon>
        <taxon>Ureibacillus</taxon>
    </lineage>
</organism>
<evidence type="ECO:0000313" key="2">
    <source>
        <dbReference type="Proteomes" id="UP001172743"/>
    </source>
</evidence>
<sequence length="105" mass="12458">MIIIDTTTIYVSVANQSYSYLPLGLPCEFKLQLEEQKALLFEKLFLQLNSLEFDNIVRAHLPYIPYHLDESNDEIDNRMKKIYALIHEFGDDQTKEFVEQLPYFH</sequence>
<comment type="caution">
    <text evidence="1">The sequence shown here is derived from an EMBL/GenBank/DDBJ whole genome shotgun (WGS) entry which is preliminary data.</text>
</comment>
<dbReference type="EMBL" id="JAUHTQ010000005">
    <property type="protein sequence ID" value="MDN4493751.1"/>
    <property type="molecule type" value="Genomic_DNA"/>
</dbReference>